<comment type="pathway">
    <text evidence="2">Ketone metabolism; succinyl-CoA degradation; acetoacetyl-CoA from succinyl-CoA: step 1/1.</text>
</comment>
<dbReference type="InterPro" id="IPR004164">
    <property type="entry name" value="CoA_transf_AS"/>
</dbReference>
<dbReference type="InterPro" id="IPR038425">
    <property type="entry name" value="GAT_sf"/>
</dbReference>
<keyword evidence="12" id="KW-0175">Coiled coil</keyword>
<dbReference type="InterPro" id="IPR002014">
    <property type="entry name" value="VHS_dom"/>
</dbReference>
<dbReference type="PROSITE" id="PS01273">
    <property type="entry name" value="COA_TRANSF_1"/>
    <property type="match status" value="1"/>
</dbReference>
<dbReference type="InterPro" id="IPR037171">
    <property type="entry name" value="NagB/RpiA_transferase-like"/>
</dbReference>
<dbReference type="CDD" id="cd14233">
    <property type="entry name" value="GAT_TOM1_like"/>
    <property type="match status" value="1"/>
</dbReference>
<comment type="subcellular location">
    <subcellularLocation>
        <location evidence="1">Mitochondrion</location>
    </subcellularLocation>
</comment>
<evidence type="ECO:0000256" key="11">
    <source>
        <dbReference type="ARBA" id="ARBA00075112"/>
    </source>
</evidence>
<dbReference type="PROSITE" id="PS01274">
    <property type="entry name" value="COA_TRANSF_2"/>
    <property type="match status" value="1"/>
</dbReference>
<dbReference type="Pfam" id="PF03127">
    <property type="entry name" value="GAT"/>
    <property type="match status" value="1"/>
</dbReference>
<feature type="coiled-coil region" evidence="12">
    <location>
        <begin position="279"/>
        <end position="306"/>
    </location>
</feature>
<dbReference type="PANTHER" id="PTHR13707">
    <property type="entry name" value="KETOACID-COENZYME A TRANSFERASE"/>
    <property type="match status" value="1"/>
</dbReference>
<evidence type="ECO:0000256" key="7">
    <source>
        <dbReference type="ARBA" id="ARBA00022927"/>
    </source>
</evidence>
<evidence type="ECO:0000256" key="6">
    <source>
        <dbReference type="ARBA" id="ARBA00022679"/>
    </source>
</evidence>
<reference evidence="14 15" key="1">
    <citation type="journal article" date="2017" name="G3 (Bethesda)">
        <title>The Physical Genome Mapping of Anopheles albimanus Corrected Scaffold Misassemblies and Identified Interarm Rearrangements in Genus Anopheles.</title>
        <authorList>
            <person name="Artemov G.N."/>
            <person name="Peery A.N."/>
            <person name="Jiang X."/>
            <person name="Tu Z."/>
            <person name="Stegniy V.N."/>
            <person name="Sharakhova M.V."/>
            <person name="Sharakhov I.V."/>
        </authorList>
    </citation>
    <scope>NUCLEOTIDE SEQUENCE [LARGE SCALE GENOMIC DNA]</scope>
    <source>
        <strain evidence="14 15">ALBI9_A</strain>
    </source>
</reference>
<keyword evidence="5" id="KW-0813">Transport</keyword>
<dbReference type="InterPro" id="IPR004152">
    <property type="entry name" value="GAT_dom"/>
</dbReference>
<comment type="similarity">
    <text evidence="3">Belongs to the 3-oxoacid CoA-transferase family.</text>
</comment>
<dbReference type="GO" id="GO:0008260">
    <property type="term" value="F:succinyl-CoA:3-oxo-acid CoA-transferase activity"/>
    <property type="evidence" value="ECO:0007669"/>
    <property type="project" value="UniProtKB-EC"/>
</dbReference>
<dbReference type="NCBIfam" id="TIGR02429">
    <property type="entry name" value="pcaI_scoA_fam"/>
    <property type="match status" value="1"/>
</dbReference>
<dbReference type="FunFam" id="3.40.1080.10:FF:000001">
    <property type="entry name" value="Succinyl-coa:3-ketoacid-coenzyme a transferase subunit b"/>
    <property type="match status" value="1"/>
</dbReference>
<evidence type="ECO:0000256" key="12">
    <source>
        <dbReference type="SAM" id="Coils"/>
    </source>
</evidence>
<accession>A0A182FHR6</accession>
<dbReference type="AlphaFoldDB" id="A0A182FHR6"/>
<protein>
    <recommendedName>
        <fullName evidence="11">3-oxoacid CoA-transferase</fullName>
        <ecNumber evidence="4">2.8.3.5</ecNumber>
    </recommendedName>
    <alternativeName>
        <fullName evidence="11">3-oxoacid CoA-transferase</fullName>
    </alternativeName>
</protein>
<dbReference type="GO" id="GO:0035091">
    <property type="term" value="F:phosphatidylinositol binding"/>
    <property type="evidence" value="ECO:0007669"/>
    <property type="project" value="InterPro"/>
</dbReference>
<proteinExistence type="inferred from homology"/>
<name>A0A182FHR6_ANOAL</name>
<dbReference type="GO" id="GO:0043130">
    <property type="term" value="F:ubiquitin binding"/>
    <property type="evidence" value="ECO:0007669"/>
    <property type="project" value="InterPro"/>
</dbReference>
<dbReference type="EC" id="2.8.3.5" evidence="4"/>
<dbReference type="Pfam" id="PF01144">
    <property type="entry name" value="CoA_trans"/>
    <property type="match status" value="2"/>
</dbReference>
<evidence type="ECO:0000256" key="13">
    <source>
        <dbReference type="SAM" id="MobiDB-lite"/>
    </source>
</evidence>
<evidence type="ECO:0000256" key="1">
    <source>
        <dbReference type="ARBA" id="ARBA00004173"/>
    </source>
</evidence>
<evidence type="ECO:0000256" key="8">
    <source>
        <dbReference type="ARBA" id="ARBA00022946"/>
    </source>
</evidence>
<dbReference type="SUPFAM" id="SSF89009">
    <property type="entry name" value="GAT-like domain"/>
    <property type="match status" value="1"/>
</dbReference>
<dbReference type="CDD" id="cd03565">
    <property type="entry name" value="VHS_Tom1_like"/>
    <property type="match status" value="1"/>
</dbReference>
<feature type="region of interest" description="Disordered" evidence="13">
    <location>
        <begin position="402"/>
        <end position="421"/>
    </location>
</feature>
<dbReference type="InterPro" id="IPR004165">
    <property type="entry name" value="CoA_trans_fam_I"/>
</dbReference>
<dbReference type="Proteomes" id="UP000069272">
    <property type="component" value="Chromosome 3L"/>
</dbReference>
<keyword evidence="6" id="KW-0808">Transferase</keyword>
<dbReference type="GO" id="GO:0005739">
    <property type="term" value="C:mitochondrion"/>
    <property type="evidence" value="ECO:0007669"/>
    <property type="project" value="UniProtKB-SubCell"/>
</dbReference>
<dbReference type="SUPFAM" id="SSF100950">
    <property type="entry name" value="NagB/RpiA/CoA transferase-like"/>
    <property type="match status" value="2"/>
</dbReference>
<organism evidence="14 15">
    <name type="scientific">Anopheles albimanus</name>
    <name type="common">New world malaria mosquito</name>
    <dbReference type="NCBI Taxonomy" id="7167"/>
    <lineage>
        <taxon>Eukaryota</taxon>
        <taxon>Metazoa</taxon>
        <taxon>Ecdysozoa</taxon>
        <taxon>Arthropoda</taxon>
        <taxon>Hexapoda</taxon>
        <taxon>Insecta</taxon>
        <taxon>Pterygota</taxon>
        <taxon>Neoptera</taxon>
        <taxon>Endopterygota</taxon>
        <taxon>Diptera</taxon>
        <taxon>Nematocera</taxon>
        <taxon>Culicoidea</taxon>
        <taxon>Culicidae</taxon>
        <taxon>Anophelinae</taxon>
        <taxon>Anopheles</taxon>
    </lineage>
</organism>
<evidence type="ECO:0000256" key="3">
    <source>
        <dbReference type="ARBA" id="ARBA00007154"/>
    </source>
</evidence>
<dbReference type="SUPFAM" id="SSF48464">
    <property type="entry name" value="ENTH/VHS domain"/>
    <property type="match status" value="1"/>
</dbReference>
<feature type="region of interest" description="Disordered" evidence="13">
    <location>
        <begin position="170"/>
        <end position="216"/>
    </location>
</feature>
<evidence type="ECO:0000256" key="5">
    <source>
        <dbReference type="ARBA" id="ARBA00022448"/>
    </source>
</evidence>
<feature type="region of interest" description="Disordered" evidence="13">
    <location>
        <begin position="501"/>
        <end position="530"/>
    </location>
</feature>
<dbReference type="PROSITE" id="PS50179">
    <property type="entry name" value="VHS"/>
    <property type="match status" value="1"/>
</dbReference>
<dbReference type="VEuPathDB" id="VectorBase:AALB20_034022"/>
<dbReference type="PANTHER" id="PTHR13707:SF23">
    <property type="entry name" value="SUCCINYL-COA:3-KETOACID-COENZYME A TRANSFERASE"/>
    <property type="match status" value="1"/>
</dbReference>
<keyword evidence="7" id="KW-0653">Protein transport</keyword>
<dbReference type="Gene3D" id="1.20.58.160">
    <property type="match status" value="1"/>
</dbReference>
<dbReference type="Pfam" id="PF00790">
    <property type="entry name" value="VHS"/>
    <property type="match status" value="1"/>
</dbReference>
<reference evidence="14" key="2">
    <citation type="submission" date="2022-08" db="UniProtKB">
        <authorList>
            <consortium name="EnsemblMetazoa"/>
        </authorList>
    </citation>
    <scope>IDENTIFICATION</scope>
    <source>
        <strain evidence="14">STECLA/ALBI9_A</strain>
    </source>
</reference>
<dbReference type="InterPro" id="IPR004163">
    <property type="entry name" value="CoA_transf_BS"/>
</dbReference>
<dbReference type="InterPro" id="IPR008942">
    <property type="entry name" value="ENTH_VHS"/>
</dbReference>
<evidence type="ECO:0000256" key="10">
    <source>
        <dbReference type="ARBA" id="ARBA00054372"/>
    </source>
</evidence>
<comment type="function">
    <text evidence="10">Key enzyme for ketone body catabolism. Transfers the CoA moiety from succinate to acetoacetate. Formation of the enzyme-CoA intermediate proceeds via an unstable anhydride species formed between the carboxylate groups of the enzyme and substrate.</text>
</comment>
<keyword evidence="8" id="KW-0809">Transit peptide</keyword>
<dbReference type="PROSITE" id="PS50909">
    <property type="entry name" value="GAT"/>
    <property type="match status" value="1"/>
</dbReference>
<feature type="compositionally biased region" description="Low complexity" evidence="13">
    <location>
        <begin position="503"/>
        <end position="515"/>
    </location>
</feature>
<evidence type="ECO:0000313" key="15">
    <source>
        <dbReference type="Proteomes" id="UP000069272"/>
    </source>
</evidence>
<dbReference type="EnsemblMetazoa" id="AALB006059-RA">
    <property type="protein sequence ID" value="AALB006059-PA"/>
    <property type="gene ID" value="AALB006059"/>
</dbReference>
<dbReference type="VEuPathDB" id="VectorBase:AALB20_035089"/>
<dbReference type="Gene3D" id="1.25.40.90">
    <property type="match status" value="1"/>
</dbReference>
<evidence type="ECO:0000313" key="14">
    <source>
        <dbReference type="EnsemblMetazoa" id="AALB006059-PA"/>
    </source>
</evidence>
<keyword evidence="15" id="KW-1185">Reference proteome</keyword>
<dbReference type="NCBIfam" id="TIGR02428">
    <property type="entry name" value="pcaJ_scoB_fam"/>
    <property type="match status" value="1"/>
</dbReference>
<dbReference type="FunFam" id="3.40.1080.10:FF:000002">
    <property type="entry name" value="Succinyl-CoA:3-ketoacid-coenzyme A transferase, mitochondrial"/>
    <property type="match status" value="1"/>
</dbReference>
<keyword evidence="9" id="KW-0496">Mitochondrion</keyword>
<dbReference type="SMART" id="SM00882">
    <property type="entry name" value="CoA_trans"/>
    <property type="match status" value="2"/>
</dbReference>
<evidence type="ECO:0000256" key="4">
    <source>
        <dbReference type="ARBA" id="ARBA00012490"/>
    </source>
</evidence>
<dbReference type="SMART" id="SM00288">
    <property type="entry name" value="VHS"/>
    <property type="match status" value="1"/>
</dbReference>
<dbReference type="InterPro" id="IPR012792">
    <property type="entry name" value="3-oxoacid_CoA-transf_A"/>
</dbReference>
<dbReference type="InterPro" id="IPR012791">
    <property type="entry name" value="3-oxoacid_CoA-transf_B"/>
</dbReference>
<dbReference type="Gene3D" id="3.40.1080.10">
    <property type="entry name" value="Glutaconate Coenzyme A-transferase"/>
    <property type="match status" value="2"/>
</dbReference>
<evidence type="ECO:0000256" key="9">
    <source>
        <dbReference type="ARBA" id="ARBA00023128"/>
    </source>
</evidence>
<dbReference type="STRING" id="7167.A0A182FHR6"/>
<dbReference type="GO" id="GO:0015031">
    <property type="term" value="P:protein transport"/>
    <property type="evidence" value="ECO:0007669"/>
    <property type="project" value="UniProtKB-KW"/>
</dbReference>
<evidence type="ECO:0000256" key="2">
    <source>
        <dbReference type="ARBA" id="ARBA00004753"/>
    </source>
</evidence>
<dbReference type="VEuPathDB" id="VectorBase:AALB006059"/>
<sequence length="1051" mass="111484">MTSFFNVGALGGNPFSTPVGQKIEQATDGSLASENWALNMEICDMINESSDGARDAMKAIRKRLAQNAGKNFTVIMYTLTVLETCVKNCGKAFHVLVANKEFIQELVKLIGPKNDPPPIVQDKVLSLIQIWADVFRSQPDLNGVVQVCQELKNKGIEFPQTDLDSIAPIYTPQRSVPDGAPAAEPNVNNLPVSPHHNHPSQTPGSPAMPPPSSLSQDQIAKLQSELDIVAMNMSILGEMLTELKPGQEDPADYKLLVDLTATCREMQSRIFDLIGKVQHDELTAELLRLNDELNNLFLRHERYEKNRDPKNASSATPSAILGAALGAAVASSGADKRDSSLIDLMGDEGGAIGGTAASGGGPPKVAADIISSQLAGLSLAAAAGTTGASSQLAQLTSVSAQSGSAAKGKARTTTSTIPPDVVSDEFDMFAQSRNTTGEKDLAGSNVGGSTLDEIDSLEAHLAGTAGGLGAATGGGGVEESLTSKEFEKFLAERAAVADNLPTISSQIGSNNSSSSPAGKDRKKKPEESDGLLGGLTQILNRASRRLSGRILAWEVSKVLACQYSTQKRTKVYGSADEAIADIPDGAKLLVGGFGLCGIPENLIAALVKKGTKNLTVVSNNAGVDTFGLGLLLKEKAIKRMIASYVGENAEFERQYLSGELELELTPQGTLAERIRAGGAGIPAFFTPTAYGTLVHEGGSPIKYGAGGTIEIASEPRQMQLFNGKPYIMEEAITGDYALIKAHIADEAGNLIFNKSARNFNPPMCKAAKVTIVEVEQIVPVGGLDPDQVHMPSVFVHRIIKGPAFEKRIERLRVRDAKKTGSVVSSTPAAKMRERIVKRVAMEYRDGMHINLGIGIPVLSSNFIPEGMNVLLQSENGILGLGPFPEKHEVDPDLINAGKETVTVLPGSSYFSSDDSFAMIRGGHIDITVLGAMEVSQYGDLANWMIPGKLVKGMGGAMDLVAAPETKVIVTMEHNAKDGSHKILANCNLPVTGRNCVDMIVTEKAVFNVDKEQGLTLMELAEDCTVEEVITSTGCDFSVSPDLKKMAQVDDA</sequence>